<dbReference type="Proteomes" id="UP000501780">
    <property type="component" value="Chromosome"/>
</dbReference>
<dbReference type="Gene3D" id="2.60.40.1120">
    <property type="entry name" value="Carboxypeptidase-like, regulatory domain"/>
    <property type="match status" value="1"/>
</dbReference>
<keyword evidence="4" id="KW-0732">Signal</keyword>
<feature type="chain" id="PRO_5026316415" evidence="4">
    <location>
        <begin position="20"/>
        <end position="907"/>
    </location>
</feature>
<evidence type="ECO:0000256" key="3">
    <source>
        <dbReference type="ARBA" id="ARBA00023237"/>
    </source>
</evidence>
<proteinExistence type="predicted"/>
<feature type="signal peptide" evidence="4">
    <location>
        <begin position="1"/>
        <end position="19"/>
    </location>
</feature>
<keyword evidence="6" id="KW-1185">Reference proteome</keyword>
<dbReference type="SUPFAM" id="SSF56935">
    <property type="entry name" value="Porins"/>
    <property type="match status" value="1"/>
</dbReference>
<keyword evidence="3" id="KW-0998">Cell outer membrane</keyword>
<organism evidence="5 6">
    <name type="scientific">Bacteroides faecium</name>
    <dbReference type="NCBI Taxonomy" id="2715212"/>
    <lineage>
        <taxon>Bacteria</taxon>
        <taxon>Pseudomonadati</taxon>
        <taxon>Bacteroidota</taxon>
        <taxon>Bacteroidia</taxon>
        <taxon>Bacteroidales</taxon>
        <taxon>Bacteroidaceae</taxon>
        <taxon>Bacteroides</taxon>
    </lineage>
</organism>
<keyword evidence="5" id="KW-0675">Receptor</keyword>
<evidence type="ECO:0000256" key="2">
    <source>
        <dbReference type="ARBA" id="ARBA00023136"/>
    </source>
</evidence>
<dbReference type="Gene3D" id="2.40.170.20">
    <property type="entry name" value="TonB-dependent receptor, beta-barrel domain"/>
    <property type="match status" value="1"/>
</dbReference>
<dbReference type="InterPro" id="IPR036942">
    <property type="entry name" value="Beta-barrel_TonB_sf"/>
</dbReference>
<dbReference type="Pfam" id="PF13715">
    <property type="entry name" value="CarbopepD_reg_2"/>
    <property type="match status" value="1"/>
</dbReference>
<dbReference type="AlphaFoldDB" id="A0A6H0KKC2"/>
<protein>
    <submittedName>
        <fullName evidence="5">TonB-dependent receptor</fullName>
    </submittedName>
</protein>
<comment type="subcellular location">
    <subcellularLocation>
        <location evidence="1">Cell outer membrane</location>
    </subcellularLocation>
</comment>
<dbReference type="SUPFAM" id="SSF49464">
    <property type="entry name" value="Carboxypeptidase regulatory domain-like"/>
    <property type="match status" value="1"/>
</dbReference>
<dbReference type="InterPro" id="IPR008969">
    <property type="entry name" value="CarboxyPept-like_regulatory"/>
</dbReference>
<keyword evidence="2" id="KW-0472">Membrane</keyword>
<evidence type="ECO:0000313" key="6">
    <source>
        <dbReference type="Proteomes" id="UP000501780"/>
    </source>
</evidence>
<name>A0A6H0KKC2_9BACE</name>
<dbReference type="RefSeq" id="WP_167961465.1">
    <property type="nucleotide sequence ID" value="NZ_CP050831.1"/>
</dbReference>
<evidence type="ECO:0000313" key="5">
    <source>
        <dbReference type="EMBL" id="QIU93896.1"/>
    </source>
</evidence>
<dbReference type="EMBL" id="CP050831">
    <property type="protein sequence ID" value="QIU93896.1"/>
    <property type="molecule type" value="Genomic_DNA"/>
</dbReference>
<evidence type="ECO:0000256" key="1">
    <source>
        <dbReference type="ARBA" id="ARBA00004442"/>
    </source>
</evidence>
<accession>A0A6H0KKC2</accession>
<dbReference type="KEGG" id="bfc:BacF7301_06940"/>
<gene>
    <name evidence="5" type="ORF">BacF7301_06940</name>
</gene>
<sequence length="907" mass="103031">MKQKLMLFIALLLPCFLFAQQIQTSIKGRVIGSVSKEPVAGVIVELNGENKQTRTDSKGFFNFENVSQGKDVLMFNSVNITPQRILIEIEKGVINDVGNIEVIELQTNEDLSLVGVIDEVMVDDDVDNSSQDVSSTVILSNDVYLNRAAYQLSPVRFRVRGYDSYYQQKYINGVSFNDQLRGVFNYASIGALNDMTRNGDVVNYNRPSTFTYGSIGGAENINMRAGSYAPGTKATLTYTNRIYYLRGMVTYATGLRPDGWAFTASLGGRYSHEGNVDGTFYRNFSYALSAEKQWKGGKHSLSLVTFGSPVARGQQSASYKEVYELTGNYLYNPNWGYQNGKKRNAKVVKAFDPTVIASHIWNISDDVTLTTGLGFHYGRYGNTALNWYNGGDPRPDYYRQLPSFTEQIKTELLWRRNDTSYTQINWDELYRQNYGKDNANYMVEERRSDLYETTLNSTLNARLSSRMNLIAGIGLRSTTSSQFKTVDDLLGSKYIEDIDKYALKGESVGSFEEKQSDLNRPGRKVYEGGVFGYNFNLNIYSANAWLLNQYRSHKFDFYYGFKLTYTDFQRDGKMRNGHYPTNSYGKGASHTFTDMALKGGLTYKINGRHFITANVSYGTEAPLPNDAYISPRVSDRTIDGLESGRVLSVDVNYIFSMPSLTGRIGLYQTNFYDQMERYSYYYDGNEANTTSMHTFVNHVLKGVNRVHRGIEMGATYKLDNHWSFDLAGTVSQSYYNNNPMGLISPENGMFSDVEEKVYMKNVYVGGTPQVAGTFGVRYFINYWFLGANINGFGRSYIEAAPMRRMASNYATIDPTDPKQLYAYETLTTQERLAANYTVDLSVGKIYYLRNRNSINFNLAVYNVFNKKHIATGGYEQGRTDISYPDRYTSKYYYMQGINCFLNVSYRF</sequence>
<evidence type="ECO:0000256" key="4">
    <source>
        <dbReference type="SAM" id="SignalP"/>
    </source>
</evidence>
<dbReference type="GO" id="GO:0009279">
    <property type="term" value="C:cell outer membrane"/>
    <property type="evidence" value="ECO:0007669"/>
    <property type="project" value="UniProtKB-SubCell"/>
</dbReference>
<reference evidence="5 6" key="1">
    <citation type="submission" date="2020-03" db="EMBL/GenBank/DDBJ databases">
        <title>Genomic analysis of Bacteroides faecium CBA7301.</title>
        <authorList>
            <person name="Kim J."/>
            <person name="Roh S.W."/>
        </authorList>
    </citation>
    <scope>NUCLEOTIDE SEQUENCE [LARGE SCALE GENOMIC DNA]</scope>
    <source>
        <strain evidence="5 6">CBA7301</strain>
    </source>
</reference>